<dbReference type="Proteomes" id="UP000198893">
    <property type="component" value="Unassembled WGS sequence"/>
</dbReference>
<gene>
    <name evidence="6" type="ORF">SAMN04490248_101145</name>
</gene>
<dbReference type="PANTHER" id="PTHR47359:SF3">
    <property type="entry name" value="NLP_P60 DOMAIN-CONTAINING PROTEIN-RELATED"/>
    <property type="match status" value="1"/>
</dbReference>
<dbReference type="Gene3D" id="3.90.1720.10">
    <property type="entry name" value="endopeptidase domain like (from Nostoc punctiforme)"/>
    <property type="match status" value="1"/>
</dbReference>
<dbReference type="SUPFAM" id="SSF54001">
    <property type="entry name" value="Cysteine proteinases"/>
    <property type="match status" value="1"/>
</dbReference>
<evidence type="ECO:0000256" key="1">
    <source>
        <dbReference type="ARBA" id="ARBA00007074"/>
    </source>
</evidence>
<keyword evidence="4" id="KW-0788">Thiol protease</keyword>
<dbReference type="STRING" id="569882.SAMN04490248_101145"/>
<evidence type="ECO:0000259" key="5">
    <source>
        <dbReference type="PROSITE" id="PS51935"/>
    </source>
</evidence>
<evidence type="ECO:0000313" key="6">
    <source>
        <dbReference type="EMBL" id="SEO04572.1"/>
    </source>
</evidence>
<comment type="similarity">
    <text evidence="1">Belongs to the peptidase C40 family.</text>
</comment>
<accession>A0A1H8LH99</accession>
<dbReference type="EMBL" id="FODS01000001">
    <property type="protein sequence ID" value="SEO04572.1"/>
    <property type="molecule type" value="Genomic_DNA"/>
</dbReference>
<keyword evidence="7" id="KW-1185">Reference proteome</keyword>
<proteinExistence type="inferred from homology"/>
<evidence type="ECO:0000313" key="7">
    <source>
        <dbReference type="Proteomes" id="UP000198893"/>
    </source>
</evidence>
<dbReference type="Pfam" id="PF00877">
    <property type="entry name" value="NLPC_P60"/>
    <property type="match status" value="1"/>
</dbReference>
<dbReference type="InterPro" id="IPR038765">
    <property type="entry name" value="Papain-like_cys_pep_sf"/>
</dbReference>
<keyword evidence="3 6" id="KW-0378">Hydrolase</keyword>
<feature type="domain" description="NlpC/P60" evidence="5">
    <location>
        <begin position="150"/>
        <end position="274"/>
    </location>
</feature>
<keyword evidence="2" id="KW-0645">Protease</keyword>
<protein>
    <submittedName>
        <fullName evidence="6">Cell wall-associated hydrolase, NlpC family</fullName>
    </submittedName>
</protein>
<dbReference type="InterPro" id="IPR000064">
    <property type="entry name" value="NLP_P60_dom"/>
</dbReference>
<dbReference type="AlphaFoldDB" id="A0A1H8LH99"/>
<name>A0A1H8LH99_9RHOB</name>
<evidence type="ECO:0000256" key="4">
    <source>
        <dbReference type="ARBA" id="ARBA00022807"/>
    </source>
</evidence>
<dbReference type="Pfam" id="PF18348">
    <property type="entry name" value="SH3_16"/>
    <property type="match status" value="1"/>
</dbReference>
<dbReference type="GO" id="GO:0006508">
    <property type="term" value="P:proteolysis"/>
    <property type="evidence" value="ECO:0007669"/>
    <property type="project" value="UniProtKB-KW"/>
</dbReference>
<dbReference type="GO" id="GO:0008234">
    <property type="term" value="F:cysteine-type peptidase activity"/>
    <property type="evidence" value="ECO:0007669"/>
    <property type="project" value="UniProtKB-KW"/>
</dbReference>
<dbReference type="InterPro" id="IPR051794">
    <property type="entry name" value="PG_Endopeptidase_C40"/>
</dbReference>
<sequence length="281" mass="30272">MDPRLTPMNDRVAAEALRGRVEDVTFVEGTHEQVTWPVLDLLDAPEGRRARQLLFGDTVDVYESRAGWAFVQARRDGYVGYVQHSALAEPEIPTHWVSATATHLYDSPDIKARDLMSLSLGSLVRVSAIEGAFAATSQGYVPMWHLRSTSQRAPEPAAIAEQFLGTPYLWGGNSRLGLDCSGLVQAAWLACGLPCPGDSDMQATMPGAALDAGTDLRRNDLLFWKGHVAIVTGEDRLIHANAHHMAVAHEGVGEAIARIASQGDGPVTSRLRPEGGAQTEG</sequence>
<evidence type="ECO:0000256" key="3">
    <source>
        <dbReference type="ARBA" id="ARBA00022801"/>
    </source>
</evidence>
<reference evidence="6 7" key="1">
    <citation type="submission" date="2016-10" db="EMBL/GenBank/DDBJ databases">
        <authorList>
            <person name="de Groot N.N."/>
        </authorList>
    </citation>
    <scope>NUCLEOTIDE SEQUENCE [LARGE SCALE GENOMIC DNA]</scope>
    <source>
        <strain evidence="6 7">DSM 27842</strain>
    </source>
</reference>
<dbReference type="InterPro" id="IPR041382">
    <property type="entry name" value="SH3_16"/>
</dbReference>
<dbReference type="PANTHER" id="PTHR47359">
    <property type="entry name" value="PEPTIDOGLYCAN DL-ENDOPEPTIDASE CWLO"/>
    <property type="match status" value="1"/>
</dbReference>
<organism evidence="6 7">
    <name type="scientific">Salinihabitans flavidus</name>
    <dbReference type="NCBI Taxonomy" id="569882"/>
    <lineage>
        <taxon>Bacteria</taxon>
        <taxon>Pseudomonadati</taxon>
        <taxon>Pseudomonadota</taxon>
        <taxon>Alphaproteobacteria</taxon>
        <taxon>Rhodobacterales</taxon>
        <taxon>Roseobacteraceae</taxon>
        <taxon>Salinihabitans</taxon>
    </lineage>
</organism>
<dbReference type="OrthoDB" id="9813368at2"/>
<evidence type="ECO:0000256" key="2">
    <source>
        <dbReference type="ARBA" id="ARBA00022670"/>
    </source>
</evidence>
<dbReference type="RefSeq" id="WP_093114715.1">
    <property type="nucleotide sequence ID" value="NZ_FODS01000001.1"/>
</dbReference>
<dbReference type="PROSITE" id="PS51935">
    <property type="entry name" value="NLPC_P60"/>
    <property type="match status" value="1"/>
</dbReference>